<organism evidence="2">
    <name type="scientific">bioreactor metagenome</name>
    <dbReference type="NCBI Taxonomy" id="1076179"/>
    <lineage>
        <taxon>unclassified sequences</taxon>
        <taxon>metagenomes</taxon>
        <taxon>ecological metagenomes</taxon>
    </lineage>
</organism>
<feature type="domain" description="Hemerythrin-like" evidence="1">
    <location>
        <begin position="3"/>
        <end position="104"/>
    </location>
</feature>
<name>A0A645J032_9ZZZZ</name>
<dbReference type="Pfam" id="PF01814">
    <property type="entry name" value="Hemerythrin"/>
    <property type="match status" value="1"/>
</dbReference>
<dbReference type="InterPro" id="IPR012312">
    <property type="entry name" value="Hemerythrin-like"/>
</dbReference>
<sequence>MVLKFFDNYTHEVLDHMKYEDEVVFPYIHSLMDAVADKKYSINIFEERHNDIEGKMNDLKQILLKYVPGTTDQMLMVNILTELYMSEEELEAHTFIEDSLVIPRVREIEKKAKPD</sequence>
<evidence type="ECO:0000259" key="1">
    <source>
        <dbReference type="Pfam" id="PF01814"/>
    </source>
</evidence>
<proteinExistence type="predicted"/>
<protein>
    <recommendedName>
        <fullName evidence="1">Hemerythrin-like domain-containing protein</fullName>
    </recommendedName>
</protein>
<dbReference type="EMBL" id="VSSQ01126039">
    <property type="protein sequence ID" value="MPN56079.1"/>
    <property type="molecule type" value="Genomic_DNA"/>
</dbReference>
<reference evidence="2" key="1">
    <citation type="submission" date="2019-08" db="EMBL/GenBank/DDBJ databases">
        <authorList>
            <person name="Kucharzyk K."/>
            <person name="Murdoch R.W."/>
            <person name="Higgins S."/>
            <person name="Loffler F."/>
        </authorList>
    </citation>
    <scope>NUCLEOTIDE SEQUENCE</scope>
</reference>
<dbReference type="AlphaFoldDB" id="A0A645J032"/>
<evidence type="ECO:0000313" key="2">
    <source>
        <dbReference type="EMBL" id="MPN56079.1"/>
    </source>
</evidence>
<gene>
    <name evidence="2" type="ORF">SDC9_203765</name>
</gene>
<accession>A0A645J032</accession>
<dbReference type="Gene3D" id="1.20.120.520">
    <property type="entry name" value="nmb1532 protein domain like"/>
    <property type="match status" value="1"/>
</dbReference>
<comment type="caution">
    <text evidence="2">The sequence shown here is derived from an EMBL/GenBank/DDBJ whole genome shotgun (WGS) entry which is preliminary data.</text>
</comment>